<dbReference type="InterPro" id="IPR050767">
    <property type="entry name" value="Sel1_AlgK"/>
</dbReference>
<accession>A0ABW6GML0</accession>
<dbReference type="Proteomes" id="UP001599542">
    <property type="component" value="Unassembled WGS sequence"/>
</dbReference>
<name>A0ABW6GML0_9ACTN</name>
<evidence type="ECO:0000313" key="2">
    <source>
        <dbReference type="EMBL" id="MFE1353983.1"/>
    </source>
</evidence>
<dbReference type="RefSeq" id="WP_380327894.1">
    <property type="nucleotide sequence ID" value="NZ_JBHYPW010000043.1"/>
</dbReference>
<gene>
    <name evidence="2" type="ORF">ACFW6T_18560</name>
</gene>
<dbReference type="InterPro" id="IPR011990">
    <property type="entry name" value="TPR-like_helical_dom_sf"/>
</dbReference>
<dbReference type="InterPro" id="IPR006597">
    <property type="entry name" value="Sel1-like"/>
</dbReference>
<dbReference type="SMART" id="SM00671">
    <property type="entry name" value="SEL1"/>
    <property type="match status" value="6"/>
</dbReference>
<dbReference type="PANTHER" id="PTHR11102">
    <property type="entry name" value="SEL-1-LIKE PROTEIN"/>
    <property type="match status" value="1"/>
</dbReference>
<comment type="caution">
    <text evidence="2">The sequence shown here is derived from an EMBL/GenBank/DDBJ whole genome shotgun (WGS) entry which is preliminary data.</text>
</comment>
<dbReference type="SUPFAM" id="SSF81901">
    <property type="entry name" value="HCP-like"/>
    <property type="match status" value="3"/>
</dbReference>
<feature type="region of interest" description="Disordered" evidence="1">
    <location>
        <begin position="901"/>
        <end position="967"/>
    </location>
</feature>
<dbReference type="Pfam" id="PF08238">
    <property type="entry name" value="Sel1"/>
    <property type="match status" value="8"/>
</dbReference>
<organism evidence="2 3">
    <name type="scientific">Kitasatospora phosalacinea</name>
    <dbReference type="NCBI Taxonomy" id="2065"/>
    <lineage>
        <taxon>Bacteria</taxon>
        <taxon>Bacillati</taxon>
        <taxon>Actinomycetota</taxon>
        <taxon>Actinomycetes</taxon>
        <taxon>Kitasatosporales</taxon>
        <taxon>Streptomycetaceae</taxon>
        <taxon>Kitasatospora</taxon>
    </lineage>
</organism>
<evidence type="ECO:0000313" key="3">
    <source>
        <dbReference type="Proteomes" id="UP001599542"/>
    </source>
</evidence>
<sequence>MTTDVQARGRAARSAVLRELLPLWEEARRVGGRTVTQKRLARIGGIGPSTLHGWLSGRSVPREADRLAAVAGELARAAGRPVRPASYWAALLEADRLRAPLPRQRADGAPGGPAPLAPCPSVRRSAATRGTTVVRAATVVRTADGTGRRVRSTTVTGPGSRTRRAAVGGPAPAGARLVNRYRSAPPAARAVLDAALDAVRLGHRPVLPAALLAASARHYLTSGERSALRPGWVADGLEYLRKAVPGTGALLTTGDPAGGPAASGRAVAGRLPYGTTAPRGAEAVRPTGGHEVRLAEALVRQLRSEREGRTVPAGLWECLARYAHPADRSALARSAATRGLTRIAVGLCASAAEAGDHAALSVGAALLAEAGRTAEAADWYGAAADRGVPQAAVRAAELLERDGSLEQAVGWYDRAARAGDTDAHCRAAELLGRHGETAPALHRFEQAARAGHPTALHRAGRLLAGLGRGDEALEWFERAVADGHHEAAADCARLCAAAGRTDEAAVWWERAWARGAVVGVHEAARTLEAAGRIDEAAAWYERAAAHGDETAWHEAAALLARHGQYGNLPWYAHVGDPQTLRERAEQCERDGDPDGALDWYRKAAEAGCETSRFQAADLLERHGDTTRAVHWYERAAAHGDVYAMRELGRLLGELGRSRESVGWYRAAAAAGDRHALPAAARSVAPLAPNLERWAPQAPALRAAHPAPATRTRDGDRTHRATAAIATTAATAVPADRPGPALLDEAVELLKEAGRFFEAGLLLRATDGPERERLREASRMLSGSTCADGAIAWVQRFADSGDRRAVQEAAEMLESRGRIDDALAWYGRAADEGDRDALLAAARMLAERRQPQRALEWYRRAADAGDPLAHREALMLLQEHEAEGHPVLSGVPAAVGELRSNGREPDAALAAPWSAAPPAVPAGPGPSAAEPADPEGLVGPAAPGPSGTAQARRPRVPRQPGTPGRTEP</sequence>
<evidence type="ECO:0000256" key="1">
    <source>
        <dbReference type="SAM" id="MobiDB-lite"/>
    </source>
</evidence>
<feature type="region of interest" description="Disordered" evidence="1">
    <location>
        <begin position="102"/>
        <end position="130"/>
    </location>
</feature>
<dbReference type="PANTHER" id="PTHR11102:SF160">
    <property type="entry name" value="ERAD-ASSOCIATED E3 UBIQUITIN-PROTEIN LIGASE COMPONENT HRD3"/>
    <property type="match status" value="1"/>
</dbReference>
<dbReference type="Gene3D" id="1.25.40.10">
    <property type="entry name" value="Tetratricopeptide repeat domain"/>
    <property type="match status" value="4"/>
</dbReference>
<protein>
    <submittedName>
        <fullName evidence="2">Uncharacterized protein</fullName>
    </submittedName>
</protein>
<proteinExistence type="predicted"/>
<feature type="compositionally biased region" description="Low complexity" evidence="1">
    <location>
        <begin position="152"/>
        <end position="171"/>
    </location>
</feature>
<feature type="compositionally biased region" description="Low complexity" evidence="1">
    <location>
        <begin position="119"/>
        <end position="130"/>
    </location>
</feature>
<keyword evidence="3" id="KW-1185">Reference proteome</keyword>
<dbReference type="EMBL" id="JBHYPX010000036">
    <property type="protein sequence ID" value="MFE1353983.1"/>
    <property type="molecule type" value="Genomic_DNA"/>
</dbReference>
<reference evidence="2 3" key="1">
    <citation type="submission" date="2024-09" db="EMBL/GenBank/DDBJ databases">
        <title>The Natural Products Discovery Center: Release of the First 8490 Sequenced Strains for Exploring Actinobacteria Biosynthetic Diversity.</title>
        <authorList>
            <person name="Kalkreuter E."/>
            <person name="Kautsar S.A."/>
            <person name="Yang D."/>
            <person name="Bader C.D."/>
            <person name="Teijaro C.N."/>
            <person name="Fluegel L."/>
            <person name="Davis C.M."/>
            <person name="Simpson J.R."/>
            <person name="Lauterbach L."/>
            <person name="Steele A.D."/>
            <person name="Gui C."/>
            <person name="Meng S."/>
            <person name="Li G."/>
            <person name="Viehrig K."/>
            <person name="Ye F."/>
            <person name="Su P."/>
            <person name="Kiefer A.F."/>
            <person name="Nichols A."/>
            <person name="Cepeda A.J."/>
            <person name="Yan W."/>
            <person name="Fan B."/>
            <person name="Jiang Y."/>
            <person name="Adhikari A."/>
            <person name="Zheng C.-J."/>
            <person name="Schuster L."/>
            <person name="Cowan T.M."/>
            <person name="Smanski M.J."/>
            <person name="Chevrette M.G."/>
            <person name="De Carvalho L.P.S."/>
            <person name="Shen B."/>
        </authorList>
    </citation>
    <scope>NUCLEOTIDE SEQUENCE [LARGE SCALE GENOMIC DNA]</scope>
    <source>
        <strain evidence="2 3">NPDC058753</strain>
    </source>
</reference>
<feature type="compositionally biased region" description="Low complexity" evidence="1">
    <location>
        <begin position="906"/>
        <end position="916"/>
    </location>
</feature>
<feature type="region of interest" description="Disordered" evidence="1">
    <location>
        <begin position="146"/>
        <end position="171"/>
    </location>
</feature>